<dbReference type="CDD" id="cd02340">
    <property type="entry name" value="ZZ_NBR1_like"/>
    <property type="match status" value="1"/>
</dbReference>
<keyword evidence="2" id="KW-0677">Repeat</keyword>
<dbReference type="InterPro" id="IPR028846">
    <property type="entry name" value="Recoverin"/>
</dbReference>
<dbReference type="PROSITE" id="PS01357">
    <property type="entry name" value="ZF_ZZ_1"/>
    <property type="match status" value="1"/>
</dbReference>
<proteinExistence type="predicted"/>
<feature type="compositionally biased region" description="Acidic residues" evidence="7">
    <location>
        <begin position="1087"/>
        <end position="1112"/>
    </location>
</feature>
<dbReference type="PANTHER" id="PTHR23055">
    <property type="entry name" value="CALCIUM BINDING PROTEINS"/>
    <property type="match status" value="1"/>
</dbReference>
<keyword evidence="1" id="KW-0479">Metal-binding</keyword>
<evidence type="ECO:0000259" key="8">
    <source>
        <dbReference type="PROSITE" id="PS50135"/>
    </source>
</evidence>
<keyword evidence="11" id="KW-1185">Reference proteome</keyword>
<dbReference type="PANTHER" id="PTHR23055:SF187">
    <property type="entry name" value="EF HAND DOMAIN PROTEIN (AFU_ORTHOLOGUE AFUA_6G07310)"/>
    <property type="match status" value="1"/>
</dbReference>
<evidence type="ECO:0000256" key="6">
    <source>
        <dbReference type="PROSITE-ProRule" id="PRU00228"/>
    </source>
</evidence>
<keyword evidence="4" id="KW-0862">Zinc</keyword>
<feature type="compositionally biased region" description="Low complexity" evidence="7">
    <location>
        <begin position="1007"/>
        <end position="1019"/>
    </location>
</feature>
<dbReference type="InterPro" id="IPR000433">
    <property type="entry name" value="Znf_ZZ"/>
</dbReference>
<feature type="compositionally biased region" description="Basic and acidic residues" evidence="7">
    <location>
        <begin position="905"/>
        <end position="914"/>
    </location>
</feature>
<dbReference type="PROSITE" id="PS50222">
    <property type="entry name" value="EF_HAND_2"/>
    <property type="match status" value="2"/>
</dbReference>
<dbReference type="InterPro" id="IPR002048">
    <property type="entry name" value="EF_hand_dom"/>
</dbReference>
<evidence type="ECO:0008006" key="12">
    <source>
        <dbReference type="Google" id="ProtNLM"/>
    </source>
</evidence>
<evidence type="ECO:0000256" key="2">
    <source>
        <dbReference type="ARBA" id="ARBA00022737"/>
    </source>
</evidence>
<organism evidence="10 11">
    <name type="scientific">Neofusicoccum ribis</name>
    <dbReference type="NCBI Taxonomy" id="45134"/>
    <lineage>
        <taxon>Eukaryota</taxon>
        <taxon>Fungi</taxon>
        <taxon>Dikarya</taxon>
        <taxon>Ascomycota</taxon>
        <taxon>Pezizomycotina</taxon>
        <taxon>Dothideomycetes</taxon>
        <taxon>Dothideomycetes incertae sedis</taxon>
        <taxon>Botryosphaeriales</taxon>
        <taxon>Botryosphaeriaceae</taxon>
        <taxon>Neofusicoccum</taxon>
    </lineage>
</organism>
<evidence type="ECO:0000313" key="11">
    <source>
        <dbReference type="Proteomes" id="UP001521116"/>
    </source>
</evidence>
<feature type="compositionally biased region" description="Low complexity" evidence="7">
    <location>
        <begin position="1076"/>
        <end position="1086"/>
    </location>
</feature>
<evidence type="ECO:0000256" key="7">
    <source>
        <dbReference type="SAM" id="MobiDB-lite"/>
    </source>
</evidence>
<dbReference type="PRINTS" id="PR00450">
    <property type="entry name" value="RECOVERIN"/>
</dbReference>
<dbReference type="SUPFAM" id="SSF47473">
    <property type="entry name" value="EF-hand"/>
    <property type="match status" value="1"/>
</dbReference>
<feature type="domain" description="EF-hand" evidence="9">
    <location>
        <begin position="395"/>
        <end position="430"/>
    </location>
</feature>
<dbReference type="Pfam" id="PF00569">
    <property type="entry name" value="ZZ"/>
    <property type="match status" value="1"/>
</dbReference>
<keyword evidence="5" id="KW-0106">Calcium</keyword>
<name>A0ABR3T494_9PEZI</name>
<evidence type="ECO:0000256" key="5">
    <source>
        <dbReference type="ARBA" id="ARBA00022837"/>
    </source>
</evidence>
<feature type="region of interest" description="Disordered" evidence="7">
    <location>
        <begin position="868"/>
        <end position="1121"/>
    </location>
</feature>
<dbReference type="SMART" id="SM00054">
    <property type="entry name" value="EFh"/>
    <property type="match status" value="2"/>
</dbReference>
<dbReference type="PROSITE" id="PS00018">
    <property type="entry name" value="EF_HAND_1"/>
    <property type="match status" value="2"/>
</dbReference>
<feature type="compositionally biased region" description="Basic residues" evidence="7">
    <location>
        <begin position="49"/>
        <end position="63"/>
    </location>
</feature>
<dbReference type="SUPFAM" id="SSF57850">
    <property type="entry name" value="RING/U-box"/>
    <property type="match status" value="1"/>
</dbReference>
<keyword evidence="3 6" id="KW-0863">Zinc-finger</keyword>
<feature type="region of interest" description="Disordered" evidence="7">
    <location>
        <begin position="45"/>
        <end position="85"/>
    </location>
</feature>
<dbReference type="EMBL" id="JAJVDC020000016">
    <property type="protein sequence ID" value="KAL1634349.1"/>
    <property type="molecule type" value="Genomic_DNA"/>
</dbReference>
<evidence type="ECO:0000256" key="4">
    <source>
        <dbReference type="ARBA" id="ARBA00022833"/>
    </source>
</evidence>
<dbReference type="Proteomes" id="UP001521116">
    <property type="component" value="Unassembled WGS sequence"/>
</dbReference>
<evidence type="ECO:0000313" key="10">
    <source>
        <dbReference type="EMBL" id="KAL1634349.1"/>
    </source>
</evidence>
<feature type="domain" description="ZZ-type" evidence="8">
    <location>
        <begin position="255"/>
        <end position="307"/>
    </location>
</feature>
<protein>
    <recommendedName>
        <fullName evidence="12">Ef hand domain-containing protein</fullName>
    </recommendedName>
</protein>
<evidence type="ECO:0000256" key="1">
    <source>
        <dbReference type="ARBA" id="ARBA00022723"/>
    </source>
</evidence>
<feature type="compositionally biased region" description="Basic and acidic residues" evidence="7">
    <location>
        <begin position="931"/>
        <end position="941"/>
    </location>
</feature>
<dbReference type="Gene3D" id="1.10.238.10">
    <property type="entry name" value="EF-hand"/>
    <property type="match status" value="1"/>
</dbReference>
<dbReference type="InterPro" id="IPR018247">
    <property type="entry name" value="EF_Hand_1_Ca_BS"/>
</dbReference>
<dbReference type="PROSITE" id="PS50135">
    <property type="entry name" value="ZF_ZZ_2"/>
    <property type="match status" value="1"/>
</dbReference>
<reference evidence="10 11" key="1">
    <citation type="submission" date="2024-02" db="EMBL/GenBank/DDBJ databases">
        <title>De novo assembly and annotation of 12 fungi associated with fruit tree decline syndrome in Ontario, Canada.</title>
        <authorList>
            <person name="Sulman M."/>
            <person name="Ellouze W."/>
            <person name="Ilyukhin E."/>
        </authorList>
    </citation>
    <scope>NUCLEOTIDE SEQUENCE [LARGE SCALE GENOMIC DNA]</scope>
    <source>
        <strain evidence="10 11">M1-105</strain>
    </source>
</reference>
<dbReference type="SMART" id="SM00291">
    <property type="entry name" value="ZnF_ZZ"/>
    <property type="match status" value="1"/>
</dbReference>
<sequence>MPRMASTTSALSRYRPIVLAVAGATAAFSAYYLWSAFSAEPQQALRRSNAVHHRRNPRHRPRSHPNEDPEADGNPSATDGANPGLPYGVFVVEDADNHGHRHRFPLFPGRLPDIDWFRRVCHHEQWMAEELVEEAQRQFLENYLEREVDTATRHSTREETERLVRRLLGWGLPRPLVVTAISRHNRRLTEAPHTDGAQDLAISANDDETEAASWHEAESQAGGMAVNDQNGDGHALRRTLYYIAEDQARQKGIVHRGITCDGCSTTPIRGIRWRCTNCIDYDLCSDCEATNIHPKTHMFQKVKVPARYLGYTRNPMPVYFPGNPGYMPSIVPNTVRKSLEEQTQYEPEEIDGLWEQFTCLANVQWDEDPEKLGAAIDRRAFDKSFVPRYTANIPAPNLVYDRVFAFFDSNGDGLIGFKEFVLGMNFIRMSPHNRAKQRKIFECYDIDGDNYVTRKDFLRIFRAYYNILREKTRDMLMVAEEHLSVAGAMDTIESSQPLSSAFLGGPNFNRTRPNVALRKTFDRFGDPRPEHDVVQENSQDVEDRTQLIAESGEISLLNGRSSILEDSTVTVGSVRQDAVGDRWRRREFYVDEEEGFTTPDAPEPDSADASANLANNVDGQTDMPNGIFVRPSHSRSSSRVRFADDLESDARSDISTSSRPIGERWGGYEIPQAEEDLGKDILYQVTQQGCNEMLDPIFKRKEDLAMEVQATKSERQMWRQKINEFVKETQEKTGADFKNDPLVRSPEAEELMKVSLQFVSLVTGRSWKTYQTLKNKGTIPAEDIDALDGFVEEVFQPFERDLRQAENNGISNEAYKNFIASARSLIAKAAKRISETKNESETSTETQKRDARLEVDLVDMQLDELFERSNLLTESEHHDSAERTRRSEEPGREVNGETHNTSGHESSEDRELRWLELMMHARPSSPQPDARILEARREERRPRSHRSNSPPGDPTLPQFRPNSVPSNPPQGSILPMPNLNLPTNTTAPPERPVTPEIIAPAPPPAQTPTQPQRDPTMPQFRPNSGRDIHPPSVHPPRSSSLNPPPAPVAEQTAPSISRQASPAPAPSHANEPTLFIPISSETSASDSSDEDTPSSDESTSAEEDDDDDDDAAIDIPMRPSDIRDLPEEFLSLVSTAIREQRVRDAINSSSAAARAPNTYLTTAYTREHDHRDAPDERRLARLAMLDGAESEIKKVGRGRIGFDEFSEMMSGPAGGALVFVEGWLELGSL</sequence>
<dbReference type="CDD" id="cd00051">
    <property type="entry name" value="EFh"/>
    <property type="match status" value="1"/>
</dbReference>
<gene>
    <name evidence="10" type="ORF">SLS56_002359</name>
</gene>
<feature type="domain" description="EF-hand" evidence="9">
    <location>
        <begin position="432"/>
        <end position="467"/>
    </location>
</feature>
<dbReference type="InterPro" id="IPR043145">
    <property type="entry name" value="Znf_ZZ_sf"/>
</dbReference>
<dbReference type="Gene3D" id="3.30.60.90">
    <property type="match status" value="1"/>
</dbReference>
<comment type="caution">
    <text evidence="10">The sequence shown here is derived from an EMBL/GenBank/DDBJ whole genome shotgun (WGS) entry which is preliminary data.</text>
</comment>
<feature type="region of interest" description="Disordered" evidence="7">
    <location>
        <begin position="833"/>
        <end position="852"/>
    </location>
</feature>
<feature type="compositionally biased region" description="Basic and acidic residues" evidence="7">
    <location>
        <begin position="874"/>
        <end position="896"/>
    </location>
</feature>
<evidence type="ECO:0000256" key="3">
    <source>
        <dbReference type="ARBA" id="ARBA00022771"/>
    </source>
</evidence>
<evidence type="ECO:0000259" key="9">
    <source>
        <dbReference type="PROSITE" id="PS50222"/>
    </source>
</evidence>
<accession>A0ABR3T494</accession>
<dbReference type="InterPro" id="IPR011992">
    <property type="entry name" value="EF-hand-dom_pair"/>
</dbReference>